<feature type="region of interest" description="Disordered" evidence="1">
    <location>
        <begin position="31"/>
        <end position="64"/>
    </location>
</feature>
<keyword evidence="2" id="KW-0732">Signal</keyword>
<dbReference type="SUPFAM" id="SSF82153">
    <property type="entry name" value="FAS1 domain"/>
    <property type="match status" value="1"/>
</dbReference>
<dbReference type="EMBL" id="JAECZC010000042">
    <property type="protein sequence ID" value="MBH8564397.1"/>
    <property type="molecule type" value="Genomic_DNA"/>
</dbReference>
<dbReference type="SMART" id="SM00554">
    <property type="entry name" value="FAS1"/>
    <property type="match status" value="1"/>
</dbReference>
<feature type="compositionally biased region" description="Pro residues" evidence="1">
    <location>
        <begin position="42"/>
        <end position="52"/>
    </location>
</feature>
<accession>A0A8J7HS01</accession>
<name>A0A8J7HS01_9NOST</name>
<gene>
    <name evidence="4" type="ORF">I8748_19775</name>
</gene>
<dbReference type="PANTHER" id="PTHR10900:SF77">
    <property type="entry name" value="FI19380P1"/>
    <property type="match status" value="1"/>
</dbReference>
<dbReference type="RefSeq" id="WP_198126240.1">
    <property type="nucleotide sequence ID" value="NZ_JAECZC010000042.1"/>
</dbReference>
<feature type="chain" id="PRO_5035311177" evidence="2">
    <location>
        <begin position="29"/>
        <end position="231"/>
    </location>
</feature>
<dbReference type="GO" id="GO:0031012">
    <property type="term" value="C:extracellular matrix"/>
    <property type="evidence" value="ECO:0007669"/>
    <property type="project" value="TreeGrafter"/>
</dbReference>
<dbReference type="GO" id="GO:0005615">
    <property type="term" value="C:extracellular space"/>
    <property type="evidence" value="ECO:0007669"/>
    <property type="project" value="TreeGrafter"/>
</dbReference>
<feature type="domain" description="FAS1" evidence="3">
    <location>
        <begin position="74"/>
        <end position="207"/>
    </location>
</feature>
<dbReference type="PANTHER" id="PTHR10900">
    <property type="entry name" value="PERIOSTIN-RELATED"/>
    <property type="match status" value="1"/>
</dbReference>
<keyword evidence="5" id="KW-1185">Reference proteome</keyword>
<dbReference type="InterPro" id="IPR036378">
    <property type="entry name" value="FAS1_dom_sf"/>
</dbReference>
<proteinExistence type="predicted"/>
<reference evidence="4 5" key="1">
    <citation type="journal article" date="2021" name="Int. J. Syst. Evol. Microbiol.">
        <title>Amazonocrinis nigriterrae gen. nov., sp. nov., Atlanticothrix silvestris gen. nov., sp. nov. and Dendronalium phyllosphericum gen. nov., sp. nov., nostocacean cyanobacteria from Brazilian environments.</title>
        <authorList>
            <person name="Alvarenga D.O."/>
            <person name="Andreote A.P.D."/>
            <person name="Branco L.H.Z."/>
            <person name="Delbaje E."/>
            <person name="Cruz R.B."/>
            <person name="Varani A.M."/>
            <person name="Fiore M.F."/>
        </authorList>
    </citation>
    <scope>NUCLEOTIDE SEQUENCE [LARGE SCALE GENOMIC DNA]</scope>
    <source>
        <strain evidence="4 5">CENA67</strain>
    </source>
</reference>
<dbReference type="Pfam" id="PF02469">
    <property type="entry name" value="Fasciclin"/>
    <property type="match status" value="1"/>
</dbReference>
<dbReference type="InterPro" id="IPR050904">
    <property type="entry name" value="Adhesion/Biosynth-related"/>
</dbReference>
<evidence type="ECO:0000313" key="4">
    <source>
        <dbReference type="EMBL" id="MBH8564397.1"/>
    </source>
</evidence>
<protein>
    <submittedName>
        <fullName evidence="4">Fasciclin domain-containing protein</fullName>
    </submittedName>
</protein>
<comment type="caution">
    <text evidence="4">The sequence shown here is derived from an EMBL/GenBank/DDBJ whole genome shotgun (WGS) entry which is preliminary data.</text>
</comment>
<evidence type="ECO:0000259" key="3">
    <source>
        <dbReference type="PROSITE" id="PS50213"/>
    </source>
</evidence>
<feature type="signal peptide" evidence="2">
    <location>
        <begin position="1"/>
        <end position="28"/>
    </location>
</feature>
<dbReference type="GO" id="GO:0007155">
    <property type="term" value="P:cell adhesion"/>
    <property type="evidence" value="ECO:0007669"/>
    <property type="project" value="TreeGrafter"/>
</dbReference>
<dbReference type="Gene3D" id="2.30.180.10">
    <property type="entry name" value="FAS1 domain"/>
    <property type="match status" value="1"/>
</dbReference>
<feature type="compositionally biased region" description="Low complexity" evidence="1">
    <location>
        <begin position="53"/>
        <end position="64"/>
    </location>
</feature>
<evidence type="ECO:0000256" key="2">
    <source>
        <dbReference type="SAM" id="SignalP"/>
    </source>
</evidence>
<dbReference type="Proteomes" id="UP000632766">
    <property type="component" value="Unassembled WGS sequence"/>
</dbReference>
<evidence type="ECO:0000313" key="5">
    <source>
        <dbReference type="Proteomes" id="UP000632766"/>
    </source>
</evidence>
<dbReference type="GO" id="GO:0050839">
    <property type="term" value="F:cell adhesion molecule binding"/>
    <property type="evidence" value="ECO:0007669"/>
    <property type="project" value="TreeGrafter"/>
</dbReference>
<dbReference type="GO" id="GO:0030198">
    <property type="term" value="P:extracellular matrix organization"/>
    <property type="evidence" value="ECO:0007669"/>
    <property type="project" value="TreeGrafter"/>
</dbReference>
<dbReference type="FunFam" id="2.30.180.10:FF:000019">
    <property type="entry name" value="Cell surface lipoprotein"/>
    <property type="match status" value="1"/>
</dbReference>
<dbReference type="PROSITE" id="PS51257">
    <property type="entry name" value="PROKAR_LIPOPROTEIN"/>
    <property type="match status" value="1"/>
</dbReference>
<sequence length="231" mass="23838">MKASKGVVEKALFKMIAIAGLVALSACAEPRRETTTTNLPPVTQPPTIPTVTPPLTTTSPVTPSPVGTTANRNLAQLAESAASQGQFKTLTRAVQAAGLNNQLTTPGPYTVFAPTDAAFAALPKSTLDNLLKPENKQKLVRLLAYHVIPGQVTSSQLTSGQVKTIEGTPVTVKVDSTGKTITVNGAKVTQADIPASNGIVHIVDKVILPPNFSGGSAKTTSTPSPTSTPPQ</sequence>
<organism evidence="4 5">
    <name type="scientific">Amazonocrinis nigriterrae CENA67</name>
    <dbReference type="NCBI Taxonomy" id="2794033"/>
    <lineage>
        <taxon>Bacteria</taxon>
        <taxon>Bacillati</taxon>
        <taxon>Cyanobacteriota</taxon>
        <taxon>Cyanophyceae</taxon>
        <taxon>Nostocales</taxon>
        <taxon>Nostocaceae</taxon>
        <taxon>Amazonocrinis</taxon>
        <taxon>Amazonocrinis nigriterrae</taxon>
    </lineage>
</organism>
<evidence type="ECO:0000256" key="1">
    <source>
        <dbReference type="SAM" id="MobiDB-lite"/>
    </source>
</evidence>
<dbReference type="InterPro" id="IPR000782">
    <property type="entry name" value="FAS1_domain"/>
</dbReference>
<dbReference type="PROSITE" id="PS50213">
    <property type="entry name" value="FAS1"/>
    <property type="match status" value="1"/>
</dbReference>
<dbReference type="AlphaFoldDB" id="A0A8J7HS01"/>